<protein>
    <submittedName>
        <fullName evidence="1">Uncharacterized protein</fullName>
    </submittedName>
</protein>
<dbReference type="EMBL" id="MU267534">
    <property type="protein sequence ID" value="KAH7916856.1"/>
    <property type="molecule type" value="Genomic_DNA"/>
</dbReference>
<keyword evidence="2" id="KW-1185">Reference proteome</keyword>
<feature type="non-terminal residue" evidence="1">
    <location>
        <position position="279"/>
    </location>
</feature>
<dbReference type="Proteomes" id="UP000790709">
    <property type="component" value="Unassembled WGS sequence"/>
</dbReference>
<comment type="caution">
    <text evidence="1">The sequence shown here is derived from an EMBL/GenBank/DDBJ whole genome shotgun (WGS) entry which is preliminary data.</text>
</comment>
<reference evidence="1" key="1">
    <citation type="journal article" date="2021" name="New Phytol.">
        <title>Evolutionary innovations through gain and loss of genes in the ectomycorrhizal Boletales.</title>
        <authorList>
            <person name="Wu G."/>
            <person name="Miyauchi S."/>
            <person name="Morin E."/>
            <person name="Kuo A."/>
            <person name="Drula E."/>
            <person name="Varga T."/>
            <person name="Kohler A."/>
            <person name="Feng B."/>
            <person name="Cao Y."/>
            <person name="Lipzen A."/>
            <person name="Daum C."/>
            <person name="Hundley H."/>
            <person name="Pangilinan J."/>
            <person name="Johnson J."/>
            <person name="Barry K."/>
            <person name="LaButti K."/>
            <person name="Ng V."/>
            <person name="Ahrendt S."/>
            <person name="Min B."/>
            <person name="Choi I.G."/>
            <person name="Park H."/>
            <person name="Plett J.M."/>
            <person name="Magnuson J."/>
            <person name="Spatafora J.W."/>
            <person name="Nagy L.G."/>
            <person name="Henrissat B."/>
            <person name="Grigoriev I.V."/>
            <person name="Yang Z.L."/>
            <person name="Xu J."/>
            <person name="Martin F.M."/>
        </authorList>
    </citation>
    <scope>NUCLEOTIDE SEQUENCE</scope>
    <source>
        <strain evidence="1">KUC20120723A-06</strain>
    </source>
</reference>
<name>A0ACB8ATW5_9AGAM</name>
<accession>A0ACB8ATW5</accession>
<gene>
    <name evidence="1" type="ORF">BV22DRAFT_1052862</name>
</gene>
<evidence type="ECO:0000313" key="1">
    <source>
        <dbReference type="EMBL" id="KAH7916856.1"/>
    </source>
</evidence>
<proteinExistence type="predicted"/>
<evidence type="ECO:0000313" key="2">
    <source>
        <dbReference type="Proteomes" id="UP000790709"/>
    </source>
</evidence>
<organism evidence="1 2">
    <name type="scientific">Leucogyrophana mollusca</name>
    <dbReference type="NCBI Taxonomy" id="85980"/>
    <lineage>
        <taxon>Eukaryota</taxon>
        <taxon>Fungi</taxon>
        <taxon>Dikarya</taxon>
        <taxon>Basidiomycota</taxon>
        <taxon>Agaricomycotina</taxon>
        <taxon>Agaricomycetes</taxon>
        <taxon>Agaricomycetidae</taxon>
        <taxon>Boletales</taxon>
        <taxon>Boletales incertae sedis</taxon>
        <taxon>Leucogyrophana</taxon>
    </lineage>
</organism>
<sequence length="279" mass="30804">MGSQLTPSHHTPPRNAQLPHTVAATPHCIKTASVPTSGRSNKVPDLNRDLLGELRGAILDESRLKAEVLANNSITAHLFPDEVIFCAFPRVIALGKVIYTRILGIFKTSAAGSLFQDGCWNSSHIPSIICATSPKQHPRQITLRETGVHGTFIPDAGTEEAQLAHWFNRISDQLCRVLPLLISTNSPRSLVCMRRWSSCSSTMATEGGIVANKPDLALCDQLTLKSNTLRRKPPFEWKDIRVLCELTSKPFNVHLEEILSISNRCLRVHLFDRAGAIFS</sequence>